<dbReference type="InterPro" id="IPR050416">
    <property type="entry name" value="FAD-linked_Oxidoreductase"/>
</dbReference>
<dbReference type="GO" id="GO:0016491">
    <property type="term" value="F:oxidoreductase activity"/>
    <property type="evidence" value="ECO:0007669"/>
    <property type="project" value="UniProtKB-KW"/>
</dbReference>
<dbReference type="Proteomes" id="UP000053789">
    <property type="component" value="Unassembled WGS sequence"/>
</dbReference>
<reference evidence="7" key="1">
    <citation type="submission" date="2015-01" db="EMBL/GenBank/DDBJ databases">
        <title>The Genome Sequence of Cladophialophora bantiana CBS 173.52.</title>
        <authorList>
            <consortium name="The Broad Institute Genomics Platform"/>
            <person name="Cuomo C."/>
            <person name="de Hoog S."/>
            <person name="Gorbushina A."/>
            <person name="Stielow B."/>
            <person name="Teixiera M."/>
            <person name="Abouelleil A."/>
            <person name="Chapman S.B."/>
            <person name="Priest M."/>
            <person name="Young S.K."/>
            <person name="Wortman J."/>
            <person name="Nusbaum C."/>
            <person name="Birren B."/>
        </authorList>
    </citation>
    <scope>NUCLEOTIDE SEQUENCE [LARGE SCALE GENOMIC DNA]</scope>
    <source>
        <strain evidence="7">CBS 173.52</strain>
    </source>
</reference>
<dbReference type="RefSeq" id="XP_016625489.1">
    <property type="nucleotide sequence ID" value="XM_016758240.1"/>
</dbReference>
<keyword evidence="5" id="KW-0560">Oxidoreductase</keyword>
<dbReference type="Gene3D" id="3.30.465.10">
    <property type="match status" value="2"/>
</dbReference>
<dbReference type="InterPro" id="IPR036318">
    <property type="entry name" value="FAD-bd_PCMH-like_sf"/>
</dbReference>
<evidence type="ECO:0000313" key="8">
    <source>
        <dbReference type="Proteomes" id="UP000053789"/>
    </source>
</evidence>
<dbReference type="HOGENOM" id="CLU_031390_0_0_1"/>
<sequence>MSVAKYVEELGSILSSEETILPSSDLYRTQSLPWAAQTDLKPAVVIRPTSIESLSKALAYLSTTDLSLGIRSQGVGSASAKDIPISMTTFDEVDFDRQNEIVTVGANTMRRSTKLAPVMQASCPIEGHLKAHFSSRKYHLSSEFGLTSDRANMLDAQVVKVDGTVLWASEDPELLWGIRTTNGAFGVITRFKLRARKYQAEVWGGNILIPKTELRAVVRGIAAMVARPLNPKVAFYLFVMKNKQLTHMGAKENMLMVHAFAALGETHGRSGDGFKWALDCPGAVDTTKVVSLSCMAKLQAKGAANVWWASIALSRLDEATLLRAFDWYDDAAASPGAVGKRASLLFGFFTTRDSDVEYRFRLATSSRVPAQDNAPRRDGYRGVP</sequence>
<dbReference type="SUPFAM" id="SSF56176">
    <property type="entry name" value="FAD-binding/transporter-associated domain-like"/>
    <property type="match status" value="1"/>
</dbReference>
<dbReference type="InterPro" id="IPR016169">
    <property type="entry name" value="FAD-bd_PCMH_sub2"/>
</dbReference>
<proteinExistence type="inferred from homology"/>
<evidence type="ECO:0000256" key="3">
    <source>
        <dbReference type="ARBA" id="ARBA00022630"/>
    </source>
</evidence>
<dbReference type="AlphaFoldDB" id="A0A0D2I6B9"/>
<organism evidence="7 8">
    <name type="scientific">Cladophialophora bantiana (strain ATCC 10958 / CBS 173.52 / CDC B-1940 / NIH 8579)</name>
    <name type="common">Xylohypha bantiana</name>
    <dbReference type="NCBI Taxonomy" id="1442370"/>
    <lineage>
        <taxon>Eukaryota</taxon>
        <taxon>Fungi</taxon>
        <taxon>Dikarya</taxon>
        <taxon>Ascomycota</taxon>
        <taxon>Pezizomycotina</taxon>
        <taxon>Eurotiomycetes</taxon>
        <taxon>Chaetothyriomycetidae</taxon>
        <taxon>Chaetothyriales</taxon>
        <taxon>Herpotrichiellaceae</taxon>
        <taxon>Cladophialophora</taxon>
    </lineage>
</organism>
<evidence type="ECO:0000256" key="5">
    <source>
        <dbReference type="ARBA" id="ARBA00023002"/>
    </source>
</evidence>
<evidence type="ECO:0000256" key="4">
    <source>
        <dbReference type="ARBA" id="ARBA00022827"/>
    </source>
</evidence>
<keyword evidence="8" id="KW-1185">Reference proteome</keyword>
<feature type="domain" description="FAD-binding PCMH-type" evidence="6">
    <location>
        <begin position="38"/>
        <end position="198"/>
    </location>
</feature>
<dbReference type="InterPro" id="IPR016166">
    <property type="entry name" value="FAD-bd_PCMH"/>
</dbReference>
<evidence type="ECO:0000259" key="6">
    <source>
        <dbReference type="PROSITE" id="PS51387"/>
    </source>
</evidence>
<comment type="cofactor">
    <cofactor evidence="1">
        <name>FAD</name>
        <dbReference type="ChEBI" id="CHEBI:57692"/>
    </cofactor>
</comment>
<dbReference type="GeneID" id="27693411"/>
<accession>A0A0D2I6B9</accession>
<comment type="similarity">
    <text evidence="2">Belongs to the oxygen-dependent FAD-linked oxidoreductase family.</text>
</comment>
<dbReference type="PANTHER" id="PTHR42973:SF39">
    <property type="entry name" value="FAD-BINDING PCMH-TYPE DOMAIN-CONTAINING PROTEIN"/>
    <property type="match status" value="1"/>
</dbReference>
<dbReference type="Gene3D" id="3.40.462.20">
    <property type="match status" value="1"/>
</dbReference>
<evidence type="ECO:0000256" key="2">
    <source>
        <dbReference type="ARBA" id="ARBA00005466"/>
    </source>
</evidence>
<name>A0A0D2I6B9_CLAB1</name>
<dbReference type="GO" id="GO:0071949">
    <property type="term" value="F:FAD binding"/>
    <property type="evidence" value="ECO:0007669"/>
    <property type="project" value="InterPro"/>
</dbReference>
<gene>
    <name evidence="7" type="ORF">Z519_00483</name>
</gene>
<dbReference type="PROSITE" id="PS51387">
    <property type="entry name" value="FAD_PCMH"/>
    <property type="match status" value="1"/>
</dbReference>
<dbReference type="EMBL" id="KN846980">
    <property type="protein sequence ID" value="KIW98820.1"/>
    <property type="molecule type" value="Genomic_DNA"/>
</dbReference>
<dbReference type="OrthoDB" id="415825at2759"/>
<evidence type="ECO:0000256" key="1">
    <source>
        <dbReference type="ARBA" id="ARBA00001974"/>
    </source>
</evidence>
<evidence type="ECO:0000313" key="7">
    <source>
        <dbReference type="EMBL" id="KIW98820.1"/>
    </source>
</evidence>
<keyword evidence="3" id="KW-0285">Flavoprotein</keyword>
<keyword evidence="4" id="KW-0274">FAD</keyword>
<dbReference type="PANTHER" id="PTHR42973">
    <property type="entry name" value="BINDING OXIDOREDUCTASE, PUTATIVE (AFU_ORTHOLOGUE AFUA_1G17690)-RELATED"/>
    <property type="match status" value="1"/>
</dbReference>
<protein>
    <recommendedName>
        <fullName evidence="6">FAD-binding PCMH-type domain-containing protein</fullName>
    </recommendedName>
</protein>
<dbReference type="VEuPathDB" id="FungiDB:Z519_00483"/>